<evidence type="ECO:0000313" key="2">
    <source>
        <dbReference type="Proteomes" id="UP000184241"/>
    </source>
</evidence>
<organism evidence="1 2">
    <name type="scientific">Clostridium intestinale DSM 6191</name>
    <dbReference type="NCBI Taxonomy" id="1121320"/>
    <lineage>
        <taxon>Bacteria</taxon>
        <taxon>Bacillati</taxon>
        <taxon>Bacillota</taxon>
        <taxon>Clostridia</taxon>
        <taxon>Eubacteriales</taxon>
        <taxon>Clostridiaceae</taxon>
        <taxon>Clostridium</taxon>
    </lineage>
</organism>
<dbReference type="InterPro" id="IPR016195">
    <property type="entry name" value="Pol/histidinol_Pase-like"/>
</dbReference>
<dbReference type="Gene3D" id="3.20.20.140">
    <property type="entry name" value="Metal-dependent hydrolases"/>
    <property type="match status" value="1"/>
</dbReference>
<evidence type="ECO:0000313" key="1">
    <source>
        <dbReference type="EMBL" id="SHH42106.1"/>
    </source>
</evidence>
<gene>
    <name evidence="1" type="ORF">SAMN02745941_00018</name>
</gene>
<proteinExistence type="predicted"/>
<name>A0A1M5SUC6_9CLOT</name>
<dbReference type="AlphaFoldDB" id="A0A1M5SUC6"/>
<accession>A0A1M5SUC6</accession>
<dbReference type="NCBIfam" id="NF038032">
    <property type="entry name" value="CehA_McbA_metalo"/>
    <property type="match status" value="1"/>
</dbReference>
<protein>
    <recommendedName>
        <fullName evidence="3">Polymerase/histidinol phosphatase N-terminal domain-containing protein</fullName>
    </recommendedName>
</protein>
<dbReference type="RefSeq" id="WP_073015650.1">
    <property type="nucleotide sequence ID" value="NZ_FQXU01000003.1"/>
</dbReference>
<sequence>MGSKENIFSYNANALIDSKLKFYYGIPHCHTEISTGRGSPLEALEYAAKKSIDFIILTDHNSSLKEPLKKEGSKKTKWHYLKESLTKYNKKNKSPLAILGFESRSNPWGDLNIVNVSNYFTGVINDMRSVFLWMLNQPDGLIFINHPHSPISKLNYHPILNHFITSIEVANGSPPHKYIRHFKYYYKLLDDGWRLGAINGQDNHRMNFGDSENLTCVVCNDFSRKTIMDAFRNRRTYSTESKTLKTYFSINNHFMGEIISLDKIKELEFFIYAYDTKYTVNKIEILSNGGSVVKTLDKINLNKVKYLIKIPFDEALKWYVIKIYQDGGKIAMTSPIFIEDKK</sequence>
<dbReference type="EMBL" id="FQXU01000003">
    <property type="protein sequence ID" value="SHH42106.1"/>
    <property type="molecule type" value="Genomic_DNA"/>
</dbReference>
<dbReference type="SUPFAM" id="SSF89550">
    <property type="entry name" value="PHP domain-like"/>
    <property type="match status" value="1"/>
</dbReference>
<dbReference type="Proteomes" id="UP000184241">
    <property type="component" value="Unassembled WGS sequence"/>
</dbReference>
<reference evidence="1 2" key="1">
    <citation type="submission" date="2016-11" db="EMBL/GenBank/DDBJ databases">
        <authorList>
            <person name="Jaros S."/>
            <person name="Januszkiewicz K."/>
            <person name="Wedrychowicz H."/>
        </authorList>
    </citation>
    <scope>NUCLEOTIDE SEQUENCE [LARGE SCALE GENOMIC DNA]</scope>
    <source>
        <strain evidence="1 2">DSM 6191</strain>
    </source>
</reference>
<evidence type="ECO:0008006" key="3">
    <source>
        <dbReference type="Google" id="ProtNLM"/>
    </source>
</evidence>